<evidence type="ECO:0000256" key="1">
    <source>
        <dbReference type="ARBA" id="ARBA00001974"/>
    </source>
</evidence>
<dbReference type="Pfam" id="PF02852">
    <property type="entry name" value="Pyr_redox_dim"/>
    <property type="match status" value="1"/>
</dbReference>
<dbReference type="SUPFAM" id="SSF55424">
    <property type="entry name" value="FAD/NAD-linked reductases, dimerisation (C-terminal) domain"/>
    <property type="match status" value="1"/>
</dbReference>
<dbReference type="PRINTS" id="PR00368">
    <property type="entry name" value="FADPNR"/>
</dbReference>
<reference evidence="8" key="1">
    <citation type="submission" date="2020-10" db="EMBL/GenBank/DDBJ databases">
        <authorList>
            <person name="Gilroy R."/>
        </authorList>
    </citation>
    <scope>NUCLEOTIDE SEQUENCE</scope>
    <source>
        <strain evidence="8">CHK195-15760</strain>
    </source>
</reference>
<dbReference type="InterPro" id="IPR036873">
    <property type="entry name" value="Rhodanese-like_dom_sf"/>
</dbReference>
<dbReference type="Gene3D" id="3.50.50.60">
    <property type="entry name" value="FAD/NAD(P)-binding domain"/>
    <property type="match status" value="2"/>
</dbReference>
<evidence type="ECO:0000256" key="6">
    <source>
        <dbReference type="ARBA" id="ARBA00023284"/>
    </source>
</evidence>
<sequence>MKIVIVGGVAGGATTAARLRRLDENAEIILFERGNHISFANCGLPYYIGDVIKEKEELLLQTPKSFKKRFNIEVRVKQEVIKLKREDKKVEVQNKENGEIYEETYDKLVLAPGAEPMNPFPKSTKIKTLRNVEDAVEIKKYINENRPKEITIIGGGYIGVELAENLSKEKDLRLKILERNDHLIAPLDQDMANFVHTKLNKNGIEIILKNGVQEVKEIDSKMEILLQNGNKIESDLILLCMGVIPETNLAIRAGIKTNEKGSIIVNEWMQTNDENVYALGDAVQVNHIVTESPSYIPLAGPANRQARVVANHICNRKTSYLGSLGSSILKIFDCNLGITGINESICIRDHIPYKVMIISPYSHATYYPGATQMTIKALYDPKTGKILGAQVWGKESVDKITDILATAIRMKMTAYDLEELELCYAPPFSSAKSPVNILGNSIENEIEGLVENITWKEVMKLEDPYILDVRTNREYENSHLEKAVLIPLDELRTRLEELPKERMIYIHCHTGLRSYIACRILSQNGFQVKNIIGGYYFYKKAIEPGN</sequence>
<comment type="caution">
    <text evidence="8">The sequence shown here is derived from an EMBL/GenBank/DDBJ whole genome shotgun (WGS) entry which is preliminary data.</text>
</comment>
<dbReference type="SUPFAM" id="SSF51905">
    <property type="entry name" value="FAD/NAD(P)-binding domain"/>
    <property type="match status" value="1"/>
</dbReference>
<evidence type="ECO:0000256" key="2">
    <source>
        <dbReference type="ARBA" id="ARBA00009130"/>
    </source>
</evidence>
<comment type="cofactor">
    <cofactor evidence="1">
        <name>FAD</name>
        <dbReference type="ChEBI" id="CHEBI:57692"/>
    </cofactor>
</comment>
<dbReference type="AlphaFoldDB" id="A0A9D1M1U3"/>
<dbReference type="PANTHER" id="PTHR43429:SF1">
    <property type="entry name" value="NAD(P)H SULFUR OXIDOREDUCTASE (COA-DEPENDENT)"/>
    <property type="match status" value="1"/>
</dbReference>
<keyword evidence="6" id="KW-0676">Redox-active center</keyword>
<dbReference type="InterPro" id="IPR036188">
    <property type="entry name" value="FAD/NAD-bd_sf"/>
</dbReference>
<dbReference type="Gene3D" id="3.40.250.10">
    <property type="entry name" value="Rhodanese-like domain"/>
    <property type="match status" value="1"/>
</dbReference>
<evidence type="ECO:0000256" key="3">
    <source>
        <dbReference type="ARBA" id="ARBA00022630"/>
    </source>
</evidence>
<dbReference type="PROSITE" id="PS50206">
    <property type="entry name" value="RHODANESE_3"/>
    <property type="match status" value="1"/>
</dbReference>
<evidence type="ECO:0000259" key="7">
    <source>
        <dbReference type="PROSITE" id="PS50206"/>
    </source>
</evidence>
<dbReference type="PRINTS" id="PR00411">
    <property type="entry name" value="PNDRDTASEI"/>
</dbReference>
<dbReference type="EMBL" id="DVNH01000044">
    <property type="protein sequence ID" value="HIU52109.1"/>
    <property type="molecule type" value="Genomic_DNA"/>
</dbReference>
<dbReference type="Pfam" id="PF07992">
    <property type="entry name" value="Pyr_redox_2"/>
    <property type="match status" value="1"/>
</dbReference>
<gene>
    <name evidence="8" type="ORF">IAB70_05795</name>
</gene>
<dbReference type="InterPro" id="IPR004099">
    <property type="entry name" value="Pyr_nucl-diS_OxRdtase_dimer"/>
</dbReference>
<dbReference type="InterPro" id="IPR016156">
    <property type="entry name" value="FAD/NAD-linked_Rdtase_dimer_sf"/>
</dbReference>
<dbReference type="Proteomes" id="UP000824093">
    <property type="component" value="Unassembled WGS sequence"/>
</dbReference>
<dbReference type="Pfam" id="PF00581">
    <property type="entry name" value="Rhodanese"/>
    <property type="match status" value="1"/>
</dbReference>
<dbReference type="PANTHER" id="PTHR43429">
    <property type="entry name" value="PYRIDINE NUCLEOTIDE-DISULFIDE OXIDOREDUCTASE DOMAIN-CONTAINING"/>
    <property type="match status" value="1"/>
</dbReference>
<evidence type="ECO:0000313" key="8">
    <source>
        <dbReference type="EMBL" id="HIU52109.1"/>
    </source>
</evidence>
<dbReference type="SMART" id="SM00450">
    <property type="entry name" value="RHOD"/>
    <property type="match status" value="1"/>
</dbReference>
<protein>
    <submittedName>
        <fullName evidence="8">FAD-dependent oxidoreductase</fullName>
    </submittedName>
</protein>
<evidence type="ECO:0000256" key="4">
    <source>
        <dbReference type="ARBA" id="ARBA00022827"/>
    </source>
</evidence>
<name>A0A9D1M1U3_9FIRM</name>
<keyword evidence="4" id="KW-0274">FAD</keyword>
<dbReference type="InterPro" id="IPR050260">
    <property type="entry name" value="FAD-bd_OxRdtase"/>
</dbReference>
<dbReference type="GO" id="GO:0016491">
    <property type="term" value="F:oxidoreductase activity"/>
    <property type="evidence" value="ECO:0007669"/>
    <property type="project" value="UniProtKB-KW"/>
</dbReference>
<evidence type="ECO:0000313" key="9">
    <source>
        <dbReference type="Proteomes" id="UP000824093"/>
    </source>
</evidence>
<reference evidence="8" key="2">
    <citation type="journal article" date="2021" name="PeerJ">
        <title>Extensive microbial diversity within the chicken gut microbiome revealed by metagenomics and culture.</title>
        <authorList>
            <person name="Gilroy R."/>
            <person name="Ravi A."/>
            <person name="Getino M."/>
            <person name="Pursley I."/>
            <person name="Horton D.L."/>
            <person name="Alikhan N.F."/>
            <person name="Baker D."/>
            <person name="Gharbi K."/>
            <person name="Hall N."/>
            <person name="Watson M."/>
            <person name="Adriaenssens E.M."/>
            <person name="Foster-Nyarko E."/>
            <person name="Jarju S."/>
            <person name="Secka A."/>
            <person name="Antonio M."/>
            <person name="Oren A."/>
            <person name="Chaudhuri R.R."/>
            <person name="La Ragione R."/>
            <person name="Hildebrand F."/>
            <person name="Pallen M.J."/>
        </authorList>
    </citation>
    <scope>NUCLEOTIDE SEQUENCE</scope>
    <source>
        <strain evidence="8">CHK195-15760</strain>
    </source>
</reference>
<keyword evidence="5" id="KW-0560">Oxidoreductase</keyword>
<accession>A0A9D1M1U3</accession>
<proteinExistence type="inferred from homology"/>
<dbReference type="InterPro" id="IPR023753">
    <property type="entry name" value="FAD/NAD-binding_dom"/>
</dbReference>
<comment type="similarity">
    <text evidence="2">Belongs to the class-III pyridine nucleotide-disulfide oxidoreductase family.</text>
</comment>
<feature type="domain" description="Rhodanese" evidence="7">
    <location>
        <begin position="460"/>
        <end position="546"/>
    </location>
</feature>
<dbReference type="InterPro" id="IPR001763">
    <property type="entry name" value="Rhodanese-like_dom"/>
</dbReference>
<evidence type="ECO:0000256" key="5">
    <source>
        <dbReference type="ARBA" id="ARBA00023002"/>
    </source>
</evidence>
<dbReference type="SUPFAM" id="SSF52821">
    <property type="entry name" value="Rhodanese/Cell cycle control phosphatase"/>
    <property type="match status" value="1"/>
</dbReference>
<keyword evidence="3" id="KW-0285">Flavoprotein</keyword>
<organism evidence="8 9">
    <name type="scientific">Candidatus Merdicola faecigallinarum</name>
    <dbReference type="NCBI Taxonomy" id="2840862"/>
    <lineage>
        <taxon>Bacteria</taxon>
        <taxon>Bacillati</taxon>
        <taxon>Bacillota</taxon>
        <taxon>Clostridia</taxon>
        <taxon>Candidatus Merdicola</taxon>
    </lineage>
</organism>